<gene>
    <name evidence="5" type="ORF">BBD42_00040</name>
    <name evidence="6" type="ORF">BBD42_31120</name>
</gene>
<dbReference type="SUPFAM" id="SSF53335">
    <property type="entry name" value="S-adenosyl-L-methionine-dependent methyltransferases"/>
    <property type="match status" value="1"/>
</dbReference>
<dbReference type="Pfam" id="PF13649">
    <property type="entry name" value="Methyltransf_25"/>
    <property type="match status" value="1"/>
</dbReference>
<evidence type="ECO:0000256" key="3">
    <source>
        <dbReference type="ARBA" id="ARBA00022691"/>
    </source>
</evidence>
<dbReference type="RefSeq" id="WP_099516484.1">
    <property type="nucleotide sequence ID" value="NZ_CP016808.1"/>
</dbReference>
<keyword evidence="1 5" id="KW-0489">Methyltransferase</keyword>
<keyword evidence="2 5" id="KW-0808">Transferase</keyword>
<reference evidence="5" key="1">
    <citation type="submission" date="2016-08" db="EMBL/GenBank/DDBJ databases">
        <title>Complete Genome Seqeunce of Paenibacillus sp. BIHB 4019 from tea rhizoplane.</title>
        <authorList>
            <person name="Thakur R."/>
            <person name="Swarnkar M.K."/>
            <person name="Gulati A."/>
        </authorList>
    </citation>
    <scope>NUCLEOTIDE SEQUENCE [LARGE SCALE GENOMIC DNA]</scope>
    <source>
        <strain evidence="5">BIHB4019</strain>
    </source>
</reference>
<protein>
    <submittedName>
        <fullName evidence="5">SAM-dependent methyltransferase</fullName>
    </submittedName>
</protein>
<evidence type="ECO:0000256" key="2">
    <source>
        <dbReference type="ARBA" id="ARBA00022679"/>
    </source>
</evidence>
<dbReference type="EMBL" id="CP016808">
    <property type="protein sequence ID" value="ANY70455.1"/>
    <property type="molecule type" value="Genomic_DNA"/>
</dbReference>
<dbReference type="AlphaFoldDB" id="A0A1B2DBF6"/>
<keyword evidence="3" id="KW-0949">S-adenosyl-L-methionine</keyword>
<organism evidence="5">
    <name type="scientific">Paenibacillus sp. BIHB 4019</name>
    <dbReference type="NCBI Taxonomy" id="1870819"/>
    <lineage>
        <taxon>Bacteria</taxon>
        <taxon>Bacillati</taxon>
        <taxon>Bacillota</taxon>
        <taxon>Bacilli</taxon>
        <taxon>Bacillales</taxon>
        <taxon>Paenibacillaceae</taxon>
        <taxon>Paenibacillus</taxon>
    </lineage>
</organism>
<dbReference type="PANTHER" id="PTHR43464:SF19">
    <property type="entry name" value="UBIQUINONE BIOSYNTHESIS O-METHYLTRANSFERASE, MITOCHONDRIAL"/>
    <property type="match status" value="1"/>
</dbReference>
<dbReference type="Gene3D" id="3.40.50.150">
    <property type="entry name" value="Vaccinia Virus protein VP39"/>
    <property type="match status" value="1"/>
</dbReference>
<accession>A0A1B2DBF6</accession>
<evidence type="ECO:0000313" key="5">
    <source>
        <dbReference type="EMBL" id="ANY65041.1"/>
    </source>
</evidence>
<sequence>MSNWFEQSFGSDYMVVYKHRDWDNAYKEVQLMAQWLQLPAKAKVLDIGCGMGRHALALADCGYEVTGMDLSDPLLSEARKHDALQRVTWVQGDMRQLPFESGTFEGTVNLFTSFGYFADEKENVQVLREIRRMLKPGAPFLIDFLNPAYVERNLVSASERKDAESGWVIREQRKIEDGWVKKHIEIAVSSDEADNRHYDEQVRLYSLTWFERAFAEAGLVLEKTFGNVDGSAYDELNSPRLIMLGKANA</sequence>
<evidence type="ECO:0000259" key="4">
    <source>
        <dbReference type="Pfam" id="PF13649"/>
    </source>
</evidence>
<dbReference type="GO" id="GO:0008168">
    <property type="term" value="F:methyltransferase activity"/>
    <property type="evidence" value="ECO:0007669"/>
    <property type="project" value="UniProtKB-KW"/>
</dbReference>
<dbReference type="PANTHER" id="PTHR43464">
    <property type="entry name" value="METHYLTRANSFERASE"/>
    <property type="match status" value="1"/>
</dbReference>
<dbReference type="EMBL" id="CP016808">
    <property type="protein sequence ID" value="ANY65041.1"/>
    <property type="molecule type" value="Genomic_DNA"/>
</dbReference>
<dbReference type="GO" id="GO:0032259">
    <property type="term" value="P:methylation"/>
    <property type="evidence" value="ECO:0007669"/>
    <property type="project" value="UniProtKB-KW"/>
</dbReference>
<name>A0A1B2DBF6_9BACL</name>
<proteinExistence type="predicted"/>
<dbReference type="InterPro" id="IPR029063">
    <property type="entry name" value="SAM-dependent_MTases_sf"/>
</dbReference>
<dbReference type="Gene3D" id="2.20.25.110">
    <property type="entry name" value="S-adenosyl-L-methionine-dependent methyltransferases"/>
    <property type="match status" value="1"/>
</dbReference>
<dbReference type="CDD" id="cd02440">
    <property type="entry name" value="AdoMet_MTases"/>
    <property type="match status" value="1"/>
</dbReference>
<evidence type="ECO:0000313" key="6">
    <source>
        <dbReference type="EMBL" id="ANY70455.1"/>
    </source>
</evidence>
<dbReference type="InterPro" id="IPR041698">
    <property type="entry name" value="Methyltransf_25"/>
</dbReference>
<evidence type="ECO:0000256" key="1">
    <source>
        <dbReference type="ARBA" id="ARBA00022603"/>
    </source>
</evidence>
<feature type="domain" description="Methyltransferase" evidence="4">
    <location>
        <begin position="44"/>
        <end position="137"/>
    </location>
</feature>